<dbReference type="EMBL" id="JBFOLJ010000017">
    <property type="protein sequence ID" value="KAL2467977.1"/>
    <property type="molecule type" value="Genomic_DNA"/>
</dbReference>
<evidence type="ECO:0000256" key="2">
    <source>
        <dbReference type="ARBA" id="ARBA00022821"/>
    </source>
</evidence>
<evidence type="ECO:0000256" key="1">
    <source>
        <dbReference type="ARBA" id="ARBA00011021"/>
    </source>
</evidence>
<comment type="caution">
    <text evidence="4">The sequence shown here is derived from an EMBL/GenBank/DDBJ whole genome shotgun (WGS) entry which is preliminary data.</text>
</comment>
<dbReference type="InterPro" id="IPR035176">
    <property type="entry name" value="PEP"/>
</dbReference>
<dbReference type="Proteomes" id="UP001604277">
    <property type="component" value="Unassembled WGS sequence"/>
</dbReference>
<feature type="compositionally biased region" description="Low complexity" evidence="3">
    <location>
        <begin position="74"/>
        <end position="87"/>
    </location>
</feature>
<evidence type="ECO:0000256" key="3">
    <source>
        <dbReference type="SAM" id="MobiDB-lite"/>
    </source>
</evidence>
<comment type="similarity">
    <text evidence="1">Belongs to the brassicaceae elicitor peptide family.</text>
</comment>
<feature type="compositionally biased region" description="Basic and acidic residues" evidence="3">
    <location>
        <begin position="50"/>
        <end position="59"/>
    </location>
</feature>
<dbReference type="AlphaFoldDB" id="A0ABD1PWN8"/>
<gene>
    <name evidence="4" type="ORF">Fot_51502</name>
</gene>
<protein>
    <submittedName>
        <fullName evidence="4">Uncharacterized protein</fullName>
    </submittedName>
</protein>
<keyword evidence="2" id="KW-0611">Plant defense</keyword>
<name>A0ABD1PWN8_9LAMI</name>
<dbReference type="PANTHER" id="PTHR35771:SF2">
    <property type="entry name" value="ELICITOR PEPTIDE 6"/>
    <property type="match status" value="1"/>
</dbReference>
<keyword evidence="5" id="KW-1185">Reference proteome</keyword>
<feature type="region of interest" description="Disordered" evidence="3">
    <location>
        <begin position="39"/>
        <end position="114"/>
    </location>
</feature>
<sequence length="114" mass="12092">MEEIRESTNGRQNREAYFVQNPCSYFQVAIKTLLKCLGFESGEPKNSSTLEEKDNKDGDETTSSQNPDPPADPPSSAADPPADPSASTTVLAMAIVGRTPPRPPIGGGRGGQTN</sequence>
<proteinExistence type="inferred from homology"/>
<feature type="compositionally biased region" description="Gly residues" evidence="3">
    <location>
        <begin position="105"/>
        <end position="114"/>
    </location>
</feature>
<accession>A0ABD1PWN8</accession>
<reference evidence="5" key="1">
    <citation type="submission" date="2024-07" db="EMBL/GenBank/DDBJ databases">
        <title>Two chromosome-level genome assemblies of Korean endemic species Abeliophyllum distichum and Forsythia ovata (Oleaceae).</title>
        <authorList>
            <person name="Jang H."/>
        </authorList>
    </citation>
    <scope>NUCLEOTIDE SEQUENCE [LARGE SCALE GENOMIC DNA]</scope>
</reference>
<dbReference type="Pfam" id="PF17232">
    <property type="entry name" value="Pep1_7"/>
    <property type="match status" value="1"/>
</dbReference>
<dbReference type="PANTHER" id="PTHR35771">
    <property type="entry name" value="TRANSMEMBRANE PROTEIN-RELATED"/>
    <property type="match status" value="1"/>
</dbReference>
<evidence type="ECO:0000313" key="5">
    <source>
        <dbReference type="Proteomes" id="UP001604277"/>
    </source>
</evidence>
<organism evidence="4 5">
    <name type="scientific">Forsythia ovata</name>
    <dbReference type="NCBI Taxonomy" id="205694"/>
    <lineage>
        <taxon>Eukaryota</taxon>
        <taxon>Viridiplantae</taxon>
        <taxon>Streptophyta</taxon>
        <taxon>Embryophyta</taxon>
        <taxon>Tracheophyta</taxon>
        <taxon>Spermatophyta</taxon>
        <taxon>Magnoliopsida</taxon>
        <taxon>eudicotyledons</taxon>
        <taxon>Gunneridae</taxon>
        <taxon>Pentapetalae</taxon>
        <taxon>asterids</taxon>
        <taxon>lamiids</taxon>
        <taxon>Lamiales</taxon>
        <taxon>Oleaceae</taxon>
        <taxon>Forsythieae</taxon>
        <taxon>Forsythia</taxon>
    </lineage>
</organism>
<dbReference type="GO" id="GO:0006952">
    <property type="term" value="P:defense response"/>
    <property type="evidence" value="ECO:0007669"/>
    <property type="project" value="UniProtKB-KW"/>
</dbReference>
<evidence type="ECO:0000313" key="4">
    <source>
        <dbReference type="EMBL" id="KAL2467977.1"/>
    </source>
</evidence>